<dbReference type="RefSeq" id="WP_182514435.1">
    <property type="nucleotide sequence ID" value="NZ_JACJIQ010000025.1"/>
</dbReference>
<dbReference type="AlphaFoldDB" id="A0A839GY27"/>
<keyword evidence="3" id="KW-1185">Reference proteome</keyword>
<evidence type="ECO:0000256" key="1">
    <source>
        <dbReference type="SAM" id="SignalP"/>
    </source>
</evidence>
<feature type="chain" id="PRO_5032608543" description="DUF4174 domain-containing protein" evidence="1">
    <location>
        <begin position="22"/>
        <end position="214"/>
    </location>
</feature>
<comment type="caution">
    <text evidence="2">The sequence shown here is derived from an EMBL/GenBank/DDBJ whole genome shotgun (WGS) entry which is preliminary data.</text>
</comment>
<organism evidence="2 3">
    <name type="scientific">Rufibacter quisquiliarum</name>
    <dbReference type="NCBI Taxonomy" id="1549639"/>
    <lineage>
        <taxon>Bacteria</taxon>
        <taxon>Pseudomonadati</taxon>
        <taxon>Bacteroidota</taxon>
        <taxon>Cytophagia</taxon>
        <taxon>Cytophagales</taxon>
        <taxon>Hymenobacteraceae</taxon>
        <taxon>Rufibacter</taxon>
    </lineage>
</organism>
<name>A0A839GY27_9BACT</name>
<gene>
    <name evidence="2" type="ORF">FHS90_004354</name>
</gene>
<feature type="signal peptide" evidence="1">
    <location>
        <begin position="1"/>
        <end position="21"/>
    </location>
</feature>
<accession>A0A839GY27</accession>
<evidence type="ECO:0000313" key="2">
    <source>
        <dbReference type="EMBL" id="MBA9079616.1"/>
    </source>
</evidence>
<keyword evidence="1" id="KW-0732">Signal</keyword>
<evidence type="ECO:0000313" key="3">
    <source>
        <dbReference type="Proteomes" id="UP000563094"/>
    </source>
</evidence>
<dbReference type="Proteomes" id="UP000563094">
    <property type="component" value="Unassembled WGS sequence"/>
</dbReference>
<reference evidence="2 3" key="1">
    <citation type="submission" date="2020-08" db="EMBL/GenBank/DDBJ databases">
        <title>Genomic Encyclopedia of Type Strains, Phase IV (KMG-IV): sequencing the most valuable type-strain genomes for metagenomic binning, comparative biology and taxonomic classification.</title>
        <authorList>
            <person name="Goeker M."/>
        </authorList>
    </citation>
    <scope>NUCLEOTIDE SEQUENCE [LARGE SCALE GENOMIC DNA]</scope>
    <source>
        <strain evidence="2 3">DSM 29854</strain>
    </source>
</reference>
<protein>
    <recommendedName>
        <fullName evidence="4">DUF4174 domain-containing protein</fullName>
    </recommendedName>
</protein>
<proteinExistence type="predicted"/>
<sequence length="214" mass="24048">MKPGNLVLFVVFIFSSAFAFAQEKPKEGGLLLDQHDKPISKEAFLKLIDQPDIMLAKNDSLPIYKAVGERSEKGQVENYEKIISTLTQANIAVDRTKPLVIIYYPGKDACNSSGSGSAANVSPQKDELTRRTQKIANVNPVRIYRTYAGLENKRSGATWHKDPEQVIEKTFFKYHYPCGSYVILAPNGKYISYFGEFMQEQLLKELKEIMKGSG</sequence>
<evidence type="ECO:0008006" key="4">
    <source>
        <dbReference type="Google" id="ProtNLM"/>
    </source>
</evidence>
<dbReference type="EMBL" id="JACJIQ010000025">
    <property type="protein sequence ID" value="MBA9079616.1"/>
    <property type="molecule type" value="Genomic_DNA"/>
</dbReference>